<proteinExistence type="inferred from homology"/>
<dbReference type="InterPro" id="IPR036280">
    <property type="entry name" value="Multihaem_cyt_sf"/>
</dbReference>
<accession>A0A7G9L918</accession>
<comment type="subcellular location">
    <subcellularLocation>
        <location evidence="1">Cell membrane</location>
    </subcellularLocation>
</comment>
<gene>
    <name evidence="13" type="primary">nrfH</name>
    <name evidence="13" type="ORF">H9W90_13080</name>
</gene>
<evidence type="ECO:0000256" key="4">
    <source>
        <dbReference type="ARBA" id="ARBA00022475"/>
    </source>
</evidence>
<keyword evidence="4" id="KW-1003">Cell membrane</keyword>
<evidence type="ECO:0000313" key="14">
    <source>
        <dbReference type="Proteomes" id="UP000515808"/>
    </source>
</evidence>
<dbReference type="InterPro" id="IPR051174">
    <property type="entry name" value="Cytochrome_c-type_ET"/>
</dbReference>
<dbReference type="GO" id="GO:0005886">
    <property type="term" value="C:plasma membrane"/>
    <property type="evidence" value="ECO:0007669"/>
    <property type="project" value="UniProtKB-SubCell"/>
</dbReference>
<keyword evidence="5" id="KW-0349">Heme</keyword>
<dbReference type="InterPro" id="IPR038266">
    <property type="entry name" value="NapC/NirT_cytc_sf"/>
</dbReference>
<keyword evidence="6" id="KW-0812">Transmembrane</keyword>
<evidence type="ECO:0000256" key="3">
    <source>
        <dbReference type="ARBA" id="ARBA00022448"/>
    </source>
</evidence>
<organism evidence="13 14">
    <name type="scientific">Polaribacter pectinis</name>
    <dbReference type="NCBI Taxonomy" id="2738844"/>
    <lineage>
        <taxon>Bacteria</taxon>
        <taxon>Pseudomonadati</taxon>
        <taxon>Bacteroidota</taxon>
        <taxon>Flavobacteriia</taxon>
        <taxon>Flavobacteriales</taxon>
        <taxon>Flavobacteriaceae</taxon>
    </lineage>
</organism>
<evidence type="ECO:0000256" key="7">
    <source>
        <dbReference type="ARBA" id="ARBA00022723"/>
    </source>
</evidence>
<dbReference type="NCBIfam" id="TIGR03153">
    <property type="entry name" value="cytochr_NrfH"/>
    <property type="match status" value="1"/>
</dbReference>
<dbReference type="GO" id="GO:0009061">
    <property type="term" value="P:anaerobic respiration"/>
    <property type="evidence" value="ECO:0007669"/>
    <property type="project" value="TreeGrafter"/>
</dbReference>
<dbReference type="GO" id="GO:0046872">
    <property type="term" value="F:metal ion binding"/>
    <property type="evidence" value="ECO:0007669"/>
    <property type="project" value="UniProtKB-KW"/>
</dbReference>
<dbReference type="EC" id="1.7.2.2" evidence="13"/>
<dbReference type="InterPro" id="IPR017571">
    <property type="entry name" value="NrfH"/>
</dbReference>
<evidence type="ECO:0000256" key="11">
    <source>
        <dbReference type="ARBA" id="ARBA00023136"/>
    </source>
</evidence>
<dbReference type="EMBL" id="CP060695">
    <property type="protein sequence ID" value="QNM85117.1"/>
    <property type="molecule type" value="Genomic_DNA"/>
</dbReference>
<keyword evidence="14" id="KW-1185">Reference proteome</keyword>
<dbReference type="GO" id="GO:0009055">
    <property type="term" value="F:electron transfer activity"/>
    <property type="evidence" value="ECO:0007669"/>
    <property type="project" value="TreeGrafter"/>
</dbReference>
<keyword evidence="8" id="KW-0249">Electron transport</keyword>
<dbReference type="InterPro" id="IPR005126">
    <property type="entry name" value="NapC/NirT_cyt_c_N"/>
</dbReference>
<dbReference type="RefSeq" id="WP_187482031.1">
    <property type="nucleotide sequence ID" value="NZ_CP060695.1"/>
</dbReference>
<protein>
    <submittedName>
        <fullName evidence="13">Cytochrome c nitrite reductase small subunit</fullName>
        <ecNumber evidence="13">1.7.2.2</ecNumber>
    </submittedName>
</protein>
<evidence type="ECO:0000256" key="10">
    <source>
        <dbReference type="ARBA" id="ARBA00023004"/>
    </source>
</evidence>
<evidence type="ECO:0000256" key="2">
    <source>
        <dbReference type="ARBA" id="ARBA00007395"/>
    </source>
</evidence>
<evidence type="ECO:0000256" key="6">
    <source>
        <dbReference type="ARBA" id="ARBA00022692"/>
    </source>
</evidence>
<sequence>MKRKFKILPEETGWRKTALFLIAVIIGLGLFMAKEAKVFSYLSDDPQACVNCHVMTSVYNTWLKSSHRESANCNDCHVPHDNIFEKYYFKAKDGLYHASVFTARAEPDVIKAKEASQRVIQENCIRCHVQQVTQAKYSGFLEDHKENRTKRQCWSCHQQVPHGDVRGILTVKYNIAPLPTDTEKTVIPEWLAKEIK</sequence>
<reference evidence="13 14" key="1">
    <citation type="submission" date="2020-08" db="EMBL/GenBank/DDBJ databases">
        <title>Polaribacter sp. L12M9 isolated from gut of the Korean scallop.</title>
        <authorList>
            <person name="Jeong Y.S."/>
        </authorList>
    </citation>
    <scope>NUCLEOTIDE SEQUENCE [LARGE SCALE GENOMIC DNA]</scope>
    <source>
        <strain evidence="13 14">L12M9</strain>
    </source>
</reference>
<evidence type="ECO:0000313" key="13">
    <source>
        <dbReference type="EMBL" id="QNM85117.1"/>
    </source>
</evidence>
<keyword evidence="10" id="KW-0408">Iron</keyword>
<dbReference type="PANTHER" id="PTHR30333:SF1">
    <property type="entry name" value="CYTOCHROME C-TYPE PROTEIN NAPC"/>
    <property type="match status" value="1"/>
</dbReference>
<feature type="domain" description="NapC/NirT cytochrome c N-terminal" evidence="12">
    <location>
        <begin position="17"/>
        <end position="163"/>
    </location>
</feature>
<evidence type="ECO:0000256" key="8">
    <source>
        <dbReference type="ARBA" id="ARBA00022982"/>
    </source>
</evidence>
<comment type="similarity">
    <text evidence="2">Belongs to the NapC/NirT/NrfH family.</text>
</comment>
<keyword evidence="11" id="KW-0472">Membrane</keyword>
<keyword evidence="9" id="KW-1133">Transmembrane helix</keyword>
<dbReference type="Pfam" id="PF03264">
    <property type="entry name" value="Cytochrom_NNT"/>
    <property type="match status" value="1"/>
</dbReference>
<evidence type="ECO:0000256" key="9">
    <source>
        <dbReference type="ARBA" id="ARBA00022989"/>
    </source>
</evidence>
<evidence type="ECO:0000256" key="1">
    <source>
        <dbReference type="ARBA" id="ARBA00004236"/>
    </source>
</evidence>
<dbReference type="KEGG" id="ppec:H9W90_13080"/>
<dbReference type="SUPFAM" id="SSF48695">
    <property type="entry name" value="Multiheme cytochromes"/>
    <property type="match status" value="1"/>
</dbReference>
<dbReference type="AlphaFoldDB" id="A0A7G9L918"/>
<dbReference type="GO" id="GO:0022900">
    <property type="term" value="P:electron transport chain"/>
    <property type="evidence" value="ECO:0007669"/>
    <property type="project" value="InterPro"/>
</dbReference>
<name>A0A7G9L918_9FLAO</name>
<dbReference type="GO" id="GO:0042279">
    <property type="term" value="F:nitrite reductase (cytochrome, ammonia-forming) activity"/>
    <property type="evidence" value="ECO:0007669"/>
    <property type="project" value="UniProtKB-EC"/>
</dbReference>
<evidence type="ECO:0000256" key="5">
    <source>
        <dbReference type="ARBA" id="ARBA00022617"/>
    </source>
</evidence>
<dbReference type="Gene3D" id="1.10.3820.10">
    <property type="entry name" value="Di-heme elbow motif domain"/>
    <property type="match status" value="1"/>
</dbReference>
<keyword evidence="7" id="KW-0479">Metal-binding</keyword>
<dbReference type="Proteomes" id="UP000515808">
    <property type="component" value="Chromosome"/>
</dbReference>
<dbReference type="PANTHER" id="PTHR30333">
    <property type="entry name" value="CYTOCHROME C-TYPE PROTEIN"/>
    <property type="match status" value="1"/>
</dbReference>
<keyword evidence="3" id="KW-0813">Transport</keyword>
<evidence type="ECO:0000259" key="12">
    <source>
        <dbReference type="Pfam" id="PF03264"/>
    </source>
</evidence>
<keyword evidence="13" id="KW-0560">Oxidoreductase</keyword>